<evidence type="ECO:0000313" key="2">
    <source>
        <dbReference type="EMBL" id="MDB8686909.1"/>
    </source>
</evidence>
<dbReference type="AlphaFoldDB" id="A0AAW6DDA5"/>
<reference evidence="2" key="1">
    <citation type="submission" date="2023-01" db="EMBL/GenBank/DDBJ databases">
        <title>Human gut microbiome strain richness.</title>
        <authorList>
            <person name="Chen-Liaw A."/>
        </authorList>
    </citation>
    <scope>NUCLEOTIDE SEQUENCE</scope>
    <source>
        <strain evidence="2">RTP21484st1_H11_RTP21484_190118</strain>
    </source>
</reference>
<evidence type="ECO:0000313" key="3">
    <source>
        <dbReference type="Proteomes" id="UP001212160"/>
    </source>
</evidence>
<dbReference type="Pfam" id="PF19776">
    <property type="entry name" value="DUF6262"/>
    <property type="match status" value="1"/>
</dbReference>
<comment type="caution">
    <text evidence="2">The sequence shown here is derived from an EMBL/GenBank/DDBJ whole genome shotgun (WGS) entry which is preliminary data.</text>
</comment>
<dbReference type="RefSeq" id="WP_178837683.1">
    <property type="nucleotide sequence ID" value="NZ_JAQMLA010000024.1"/>
</dbReference>
<feature type="region of interest" description="Disordered" evidence="1">
    <location>
        <begin position="107"/>
        <end position="128"/>
    </location>
</feature>
<sequence length="128" mass="15495">MKYDKVVEMNQTIGKQNARIVEKEIKRMIENGERITVAALQRYTGFSNSFFYKNKLVREILYEAVRKQEQCYKNNLNSVRTQQETEEIIIKQRKTILHLKLENENLQEENRRLREQNSRIRDEKGMEK</sequence>
<accession>A0AAW6DDA5</accession>
<dbReference type="InterPro" id="IPR046229">
    <property type="entry name" value="TnpC-like"/>
</dbReference>
<gene>
    <name evidence="2" type="ORF">PNW85_09500</name>
</gene>
<organism evidence="2 3">
    <name type="scientific">Mediterraneibacter gnavus</name>
    <name type="common">Ruminococcus gnavus</name>
    <dbReference type="NCBI Taxonomy" id="33038"/>
    <lineage>
        <taxon>Bacteria</taxon>
        <taxon>Bacillati</taxon>
        <taxon>Bacillota</taxon>
        <taxon>Clostridia</taxon>
        <taxon>Lachnospirales</taxon>
        <taxon>Lachnospiraceae</taxon>
        <taxon>Mediterraneibacter</taxon>
    </lineage>
</organism>
<dbReference type="EMBL" id="JAQMLA010000024">
    <property type="protein sequence ID" value="MDB8686909.1"/>
    <property type="molecule type" value="Genomic_DNA"/>
</dbReference>
<name>A0AAW6DDA5_MEDGN</name>
<dbReference type="Proteomes" id="UP001212160">
    <property type="component" value="Unassembled WGS sequence"/>
</dbReference>
<proteinExistence type="predicted"/>
<evidence type="ECO:0000256" key="1">
    <source>
        <dbReference type="SAM" id="MobiDB-lite"/>
    </source>
</evidence>
<protein>
    <submittedName>
        <fullName evidence="2">DUF6262 family protein</fullName>
    </submittedName>
</protein>